<feature type="compositionally biased region" description="Polar residues" evidence="2">
    <location>
        <begin position="917"/>
        <end position="935"/>
    </location>
</feature>
<dbReference type="Pfam" id="PF17966">
    <property type="entry name" value="Muc_B2"/>
    <property type="match status" value="3"/>
</dbReference>
<accession>A0A0R1M313</accession>
<feature type="compositionally biased region" description="Low complexity" evidence="2">
    <location>
        <begin position="116"/>
        <end position="150"/>
    </location>
</feature>
<evidence type="ECO:0000259" key="3">
    <source>
        <dbReference type="Pfam" id="PF17965"/>
    </source>
</evidence>
<feature type="domain" description="Mub B2-like" evidence="4">
    <location>
        <begin position="981"/>
        <end position="1070"/>
    </location>
</feature>
<proteinExistence type="predicted"/>
<sequence>MGLTILEEDYLMGNNTDKTKRAINKLQHDEQKITVRKKLYKAGKLWVVAGIATTAFGVASISNTLNASADTADTALPTTTVTTPTTTSTSSTTVKMADKTSIAGTQSAKSTDTTEPTAQNTTVATATTSSVSAATDTASTDASSTQPSSTVKQTAKATQPTMNVETTPDTTQSVTAEPSTKVASVTQTAKATQNLGTADETTIAAVKKAAAQTYLSTGQAQKVTQVAATVTGTLGSTTYDLDDNGLLTIHAGVLDTPVQRLAAKAAIKSIYVEEGVKVDVTGNDYAGMFGQLANVVSIDAHNLDVSSVNGFGGWFTNDVDLTSLNISGWNTSSAKIFSNMFYNTQSLKTLDVSGLDTSNATAMSNMFAKSGLATLDISNFNMQNVAADTDRANMLGNMTSLSELTLGPGVNMSGTNLPDAPAAGTAVANDGITNVTVAALWQAVGAGTASAPEGTRLTAADLIALYNGTTAAGVATYVWAQDLSNSVNLVDASTGVKVTESTVSGELGDTIDFTTELPTGYHYATGDELGSYTQPVAPVIGASGTTFTVYVVADPVINISYVDATDGTVLTAKTSGALNSTSDYTTTADLATLAAKGYTYVSDNLPKSLTFDAETANYTVNVKHTLTTVSGKDATTQTQKRVATIIINASTIGTTLTSDQIRPTGPITQDLTFYRDAVIDEALKAQGAPASEYTSYGDWKTDDVMVPVVTAQVTGYYAAAKVINLDTLWDDSHTILQLVTSVLNQAGGDFSYTISYTYTILSYPVAVQYVDQTTGEVVGQTEKLTGEYQAQLAYPVIAPTGYVVVPGQDGIVNNKMILTYGPDLKTISIYVTPAITNQYATVSYKDVTGKTIAIELLNGDSNTAIQFDTADYVAKSLPNYTVVTDETTSGAIYDDLTDTVQNFNVTVAAPEISTLVTPTDTTGQPIPGNSATKVTGQPGDDITNLPQITGYVLVPGQTPRISQVDGAVTTVYYIKDAPRVTTKTITKTVHYYDMDMNELAPDFTDTAVITQSIDAATGEATYTTTDDILAGNPNPAIKGYTVYIEWEDATTDQKVTFDSKDIDTYTAYLKDAPTKTTKTITKTVHYVDADGNQLAPDFTDTAVITKSVDAATDQATFSSKDDQLAGQANPTFKGYTVIQNDPEAAATQTATFDANDVAYTIVYAKDEAKTTTKTITKTVHYVDEAGNQVAPDFTDTVTITESTDPVTGAVSYSPEFATLGFQVTPTITGYTVVNAPAEVSVTQTVSYDTASQTYTVTYKKDASDTTTTPSGNDGGTITPNDVTTPSSDNDTPTNVTPVTPTPTSETTVTTPETDENQTTVPDGKTNTPDDKSSNTVIADKSASGTTQIASVTVANDTVNQTNQSNSPKVTQLPQTSEQSSVPMVVIGMALLAEMGVLSYGFKKQHGE</sequence>
<dbReference type="InterPro" id="IPR041495">
    <property type="entry name" value="Mub_B2"/>
</dbReference>
<dbReference type="NCBIfam" id="TIGR02167">
    <property type="entry name" value="Liste_lipo_26"/>
    <property type="match status" value="1"/>
</dbReference>
<dbReference type="InterPro" id="IPR022263">
    <property type="entry name" value="KxYKxGKxW"/>
</dbReference>
<keyword evidence="1" id="KW-0732">Signal</keyword>
<dbReference type="Pfam" id="PF03382">
    <property type="entry name" value="DUF285"/>
    <property type="match status" value="1"/>
</dbReference>
<feature type="compositionally biased region" description="Polar residues" evidence="2">
    <location>
        <begin position="102"/>
        <end position="115"/>
    </location>
</feature>
<evidence type="ECO:0000256" key="2">
    <source>
        <dbReference type="SAM" id="MobiDB-lite"/>
    </source>
</evidence>
<feature type="region of interest" description="Disordered" evidence="2">
    <location>
        <begin position="1260"/>
        <end position="1341"/>
    </location>
</feature>
<keyword evidence="6" id="KW-1185">Reference proteome</keyword>
<feature type="domain" description="Mub B2-like" evidence="4">
    <location>
        <begin position="1073"/>
        <end position="1166"/>
    </location>
</feature>
<evidence type="ECO:0000313" key="6">
    <source>
        <dbReference type="Proteomes" id="UP000051160"/>
    </source>
</evidence>
<protein>
    <recommendedName>
        <fullName evidence="7">Gram-positive cocci surface proteins LPxTG domain-containing protein</fullName>
    </recommendedName>
</protein>
<feature type="region of interest" description="Disordered" evidence="2">
    <location>
        <begin position="917"/>
        <end position="940"/>
    </location>
</feature>
<feature type="compositionally biased region" description="Low complexity" evidence="2">
    <location>
        <begin position="1288"/>
        <end position="1319"/>
    </location>
</feature>
<dbReference type="OrthoDB" id="2265247at2"/>
<reference evidence="5 6" key="1">
    <citation type="journal article" date="2015" name="Genome Announc.">
        <title>Expanding the biotechnology potential of lactobacilli through comparative genomics of 213 strains and associated genera.</title>
        <authorList>
            <person name="Sun Z."/>
            <person name="Harris H.M."/>
            <person name="McCann A."/>
            <person name="Guo C."/>
            <person name="Argimon S."/>
            <person name="Zhang W."/>
            <person name="Yang X."/>
            <person name="Jeffery I.B."/>
            <person name="Cooney J.C."/>
            <person name="Kagawa T.F."/>
            <person name="Liu W."/>
            <person name="Song Y."/>
            <person name="Salvetti E."/>
            <person name="Wrobel A."/>
            <person name="Rasinkangas P."/>
            <person name="Parkhill J."/>
            <person name="Rea M.C."/>
            <person name="O'Sullivan O."/>
            <person name="Ritari J."/>
            <person name="Douillard F.P."/>
            <person name="Paul Ross R."/>
            <person name="Yang R."/>
            <person name="Briner A.E."/>
            <person name="Felis G.E."/>
            <person name="de Vos W.M."/>
            <person name="Barrangou R."/>
            <person name="Klaenhammer T.R."/>
            <person name="Caufield P.W."/>
            <person name="Cui Y."/>
            <person name="Zhang H."/>
            <person name="O'Toole P.W."/>
        </authorList>
    </citation>
    <scope>NUCLEOTIDE SEQUENCE [LARGE SCALE GENOMIC DNA]</scope>
    <source>
        <strain evidence="5 6">DSM 19909</strain>
    </source>
</reference>
<dbReference type="PATRIC" id="fig|1423776.4.peg.654"/>
<dbReference type="SUPFAM" id="SSF52058">
    <property type="entry name" value="L domain-like"/>
    <property type="match status" value="1"/>
</dbReference>
<name>A0A0R1M313_9LACO</name>
<dbReference type="Proteomes" id="UP000051160">
    <property type="component" value="Unassembled WGS sequence"/>
</dbReference>
<evidence type="ECO:0000259" key="4">
    <source>
        <dbReference type="Pfam" id="PF17966"/>
    </source>
</evidence>
<dbReference type="NCBIfam" id="TIGR03715">
    <property type="entry name" value="KxYKxGKxW"/>
    <property type="match status" value="1"/>
</dbReference>
<feature type="domain" description="Mub B2-like" evidence="4">
    <location>
        <begin position="1168"/>
        <end position="1261"/>
    </location>
</feature>
<dbReference type="InterPro" id="IPR032675">
    <property type="entry name" value="LRR_dom_sf"/>
</dbReference>
<evidence type="ECO:0000313" key="5">
    <source>
        <dbReference type="EMBL" id="KRK98906.1"/>
    </source>
</evidence>
<dbReference type="Gene3D" id="3.10.20.470">
    <property type="match status" value="2"/>
</dbReference>
<feature type="compositionally biased region" description="Polar residues" evidence="2">
    <location>
        <begin position="151"/>
        <end position="180"/>
    </location>
</feature>
<dbReference type="InterPro" id="IPR005046">
    <property type="entry name" value="DUF285"/>
</dbReference>
<evidence type="ECO:0008006" key="7">
    <source>
        <dbReference type="Google" id="ProtNLM"/>
    </source>
</evidence>
<dbReference type="InterPro" id="IPR041558">
    <property type="entry name" value="MucBP_2"/>
</dbReference>
<comment type="caution">
    <text evidence="5">The sequence shown here is derived from an EMBL/GenBank/DDBJ whole genome shotgun (WGS) entry which is preliminary data.</text>
</comment>
<dbReference type="InterPro" id="IPR011889">
    <property type="entry name" value="Liste_lipo_26"/>
</dbReference>
<dbReference type="Gene3D" id="2.60.40.4300">
    <property type="match status" value="3"/>
</dbReference>
<dbReference type="Pfam" id="PF17965">
    <property type="entry name" value="MucBP_2"/>
    <property type="match status" value="1"/>
</dbReference>
<dbReference type="EMBL" id="AZEE01000027">
    <property type="protein sequence ID" value="KRK98906.1"/>
    <property type="molecule type" value="Genomic_DNA"/>
</dbReference>
<gene>
    <name evidence="5" type="ORF">FD04_GL000651</name>
</gene>
<organism evidence="5 6">
    <name type="scientific">Secundilactobacillus odoratitofui DSM 19909 = JCM 15043</name>
    <dbReference type="NCBI Taxonomy" id="1423776"/>
    <lineage>
        <taxon>Bacteria</taxon>
        <taxon>Bacillati</taxon>
        <taxon>Bacillota</taxon>
        <taxon>Bacilli</taxon>
        <taxon>Lactobacillales</taxon>
        <taxon>Lactobacillaceae</taxon>
        <taxon>Secundilactobacillus</taxon>
    </lineage>
</organism>
<dbReference type="Pfam" id="PF19258">
    <property type="entry name" value="KxYKxGKxW_sig"/>
    <property type="match status" value="1"/>
</dbReference>
<feature type="domain" description="Mucin binding" evidence="3">
    <location>
        <begin position="557"/>
        <end position="624"/>
    </location>
</feature>
<dbReference type="STRING" id="1423776.FD04_GL000651"/>
<feature type="compositionally biased region" description="Polar residues" evidence="2">
    <location>
        <begin position="1264"/>
        <end position="1287"/>
    </location>
</feature>
<evidence type="ECO:0000256" key="1">
    <source>
        <dbReference type="ARBA" id="ARBA00022729"/>
    </source>
</evidence>
<feature type="compositionally biased region" description="Low complexity" evidence="2">
    <location>
        <begin position="79"/>
        <end position="94"/>
    </location>
</feature>
<feature type="region of interest" description="Disordered" evidence="2">
    <location>
        <begin position="79"/>
        <end position="180"/>
    </location>
</feature>
<dbReference type="Gene3D" id="3.80.10.10">
    <property type="entry name" value="Ribonuclease Inhibitor"/>
    <property type="match status" value="1"/>
</dbReference>